<evidence type="ECO:0000256" key="5">
    <source>
        <dbReference type="ARBA" id="ARBA00023033"/>
    </source>
</evidence>
<reference evidence="7 8" key="1">
    <citation type="submission" date="2024-06" db="EMBL/GenBank/DDBJ databases">
        <title>Sorghum-associated microbial communities from plants grown in Nebraska, USA.</title>
        <authorList>
            <person name="Schachtman D."/>
        </authorList>
    </citation>
    <scope>NUCLEOTIDE SEQUENCE [LARGE SCALE GENOMIC DNA]</scope>
    <source>
        <strain evidence="7 8">2709</strain>
    </source>
</reference>
<comment type="caution">
    <text evidence="7">The sequence shown here is derived from an EMBL/GenBank/DDBJ whole genome shotgun (WGS) entry which is preliminary data.</text>
</comment>
<name>A0ABV2Q8F5_9BURK</name>
<feature type="domain" description="FAD-binding" evidence="6">
    <location>
        <begin position="4"/>
        <end position="347"/>
    </location>
</feature>
<evidence type="ECO:0000313" key="7">
    <source>
        <dbReference type="EMBL" id="MET4577306.1"/>
    </source>
</evidence>
<protein>
    <submittedName>
        <fullName evidence="7">Salicylate hydroxylase</fullName>
        <ecNumber evidence="7">1.14.13.1</ecNumber>
    </submittedName>
</protein>
<dbReference type="SUPFAM" id="SSF54373">
    <property type="entry name" value="FAD-linked reductases, C-terminal domain"/>
    <property type="match status" value="1"/>
</dbReference>
<gene>
    <name evidence="7" type="ORF">ABIE13_002417</name>
</gene>
<dbReference type="PRINTS" id="PR00420">
    <property type="entry name" value="RNGMNOXGNASE"/>
</dbReference>
<dbReference type="Gene3D" id="3.50.50.60">
    <property type="entry name" value="FAD/NAD(P)-binding domain"/>
    <property type="match status" value="1"/>
</dbReference>
<keyword evidence="4 7" id="KW-0560">Oxidoreductase</keyword>
<dbReference type="SUPFAM" id="SSF51905">
    <property type="entry name" value="FAD/NAD(P)-binding domain"/>
    <property type="match status" value="1"/>
</dbReference>
<dbReference type="EC" id="1.14.13.1" evidence="7"/>
<dbReference type="GO" id="GO:0018658">
    <property type="term" value="F:salicylate 1-monooxygenase activity"/>
    <property type="evidence" value="ECO:0007669"/>
    <property type="project" value="UniProtKB-EC"/>
</dbReference>
<comment type="cofactor">
    <cofactor evidence="1">
        <name>FAD</name>
        <dbReference type="ChEBI" id="CHEBI:57692"/>
    </cofactor>
</comment>
<evidence type="ECO:0000313" key="8">
    <source>
        <dbReference type="Proteomes" id="UP001549320"/>
    </source>
</evidence>
<evidence type="ECO:0000256" key="1">
    <source>
        <dbReference type="ARBA" id="ARBA00001974"/>
    </source>
</evidence>
<dbReference type="InterPro" id="IPR036188">
    <property type="entry name" value="FAD/NAD-bd_sf"/>
</dbReference>
<organism evidence="7 8">
    <name type="scientific">Ottowia thiooxydans</name>
    <dbReference type="NCBI Taxonomy" id="219182"/>
    <lineage>
        <taxon>Bacteria</taxon>
        <taxon>Pseudomonadati</taxon>
        <taxon>Pseudomonadota</taxon>
        <taxon>Betaproteobacteria</taxon>
        <taxon>Burkholderiales</taxon>
        <taxon>Comamonadaceae</taxon>
        <taxon>Ottowia</taxon>
    </lineage>
</organism>
<dbReference type="EMBL" id="JBEPSH010000004">
    <property type="protein sequence ID" value="MET4577306.1"/>
    <property type="molecule type" value="Genomic_DNA"/>
</dbReference>
<dbReference type="Pfam" id="PF01494">
    <property type="entry name" value="FAD_binding_3"/>
    <property type="match status" value="1"/>
</dbReference>
<keyword evidence="3" id="KW-0274">FAD</keyword>
<dbReference type="PANTHER" id="PTHR13789:SF318">
    <property type="entry name" value="GERANYLGERANYL DIPHOSPHATE REDUCTASE"/>
    <property type="match status" value="1"/>
</dbReference>
<proteinExistence type="predicted"/>
<evidence type="ECO:0000259" key="6">
    <source>
        <dbReference type="Pfam" id="PF01494"/>
    </source>
</evidence>
<evidence type="ECO:0000256" key="4">
    <source>
        <dbReference type="ARBA" id="ARBA00023002"/>
    </source>
</evidence>
<accession>A0ABV2Q8F5</accession>
<keyword evidence="5" id="KW-0503">Monooxygenase</keyword>
<sequence>MTNKVIIIGAGIGGLAAALALLKKGIDVEVYERAPALGEVGAGVQVTPNGAKVLMELGLESAMLERGTLSKGKDTYLWNTGQKRPFIALGGNAADQFGAPYLTFHRADLHRMLQDAVHAAKADAIYLDHEFERFEQLASGVRAYFSGGRSAEADVLIGADGIHSRVRGQLFGLDKPQFTGCVAWRGLIPAEAIEATTNLSGGSMWLGPTAHIVTYPVRQGKLLNFIGMVDRDDWRVESWTEKGTTQECLDDFQGWHPHVQHMVRNIETPFKWALMVRPPLQQWSKDGVTLLGDACHSTLPFLSQGANMAIEDSLVLARCLAATPEDSPHALRVYDAMRRPRTGRIVNSSAEQLRRVHNPELADPEIAKAYIEREWSAASVEDRYRWIYGYDARTVPLELTSEVTAS</sequence>
<dbReference type="PANTHER" id="PTHR13789">
    <property type="entry name" value="MONOOXYGENASE"/>
    <property type="match status" value="1"/>
</dbReference>
<dbReference type="Proteomes" id="UP001549320">
    <property type="component" value="Unassembled WGS sequence"/>
</dbReference>
<evidence type="ECO:0000256" key="2">
    <source>
        <dbReference type="ARBA" id="ARBA00022630"/>
    </source>
</evidence>
<dbReference type="InterPro" id="IPR050493">
    <property type="entry name" value="FAD-dep_Monooxygenase_BioMet"/>
</dbReference>
<keyword evidence="2" id="KW-0285">Flavoprotein</keyword>
<keyword evidence="8" id="KW-1185">Reference proteome</keyword>
<evidence type="ECO:0000256" key="3">
    <source>
        <dbReference type="ARBA" id="ARBA00022827"/>
    </source>
</evidence>
<dbReference type="RefSeq" id="WP_354443562.1">
    <property type="nucleotide sequence ID" value="NZ_JBEPSH010000004.1"/>
</dbReference>
<dbReference type="InterPro" id="IPR002938">
    <property type="entry name" value="FAD-bd"/>
</dbReference>